<gene>
    <name evidence="3" type="ORF">IQ782_09425</name>
</gene>
<sequence>MSIITSNGVDTFVALNDDTTVNGRGGNDVINGAGGEDSLKGGTGDDYIKGGTMDDTIAGGSGDDTVVGGSGDDVLIGGLGNDKLVGGTGDDILQGGAGNNKFFGGEGADKFIFTADSTGFNKVFDFEMGIDTLEFKNVEVSSYDETDAGLVVELDTGGTLLLKGLDADDGFDLFGF</sequence>
<keyword evidence="2" id="KW-0964">Secreted</keyword>
<dbReference type="PANTHER" id="PTHR38340:SF1">
    <property type="entry name" value="S-LAYER PROTEIN"/>
    <property type="match status" value="1"/>
</dbReference>
<dbReference type="Proteomes" id="UP000607796">
    <property type="component" value="Unassembled WGS sequence"/>
</dbReference>
<proteinExistence type="predicted"/>
<evidence type="ECO:0000256" key="1">
    <source>
        <dbReference type="ARBA" id="ARBA00004613"/>
    </source>
</evidence>
<protein>
    <submittedName>
        <fullName evidence="3">Calcium-binding protein</fullName>
    </submittedName>
</protein>
<name>A0ABR9X0P0_9RHOB</name>
<comment type="subcellular location">
    <subcellularLocation>
        <location evidence="1">Secreted</location>
    </subcellularLocation>
</comment>
<dbReference type="Pfam" id="PF00353">
    <property type="entry name" value="HemolysinCabind"/>
    <property type="match status" value="2"/>
</dbReference>
<evidence type="ECO:0000313" key="4">
    <source>
        <dbReference type="Proteomes" id="UP000607796"/>
    </source>
</evidence>
<organism evidence="3 4">
    <name type="scientific">Salipiger mangrovisoli</name>
    <dbReference type="NCBI Taxonomy" id="2865933"/>
    <lineage>
        <taxon>Bacteria</taxon>
        <taxon>Pseudomonadati</taxon>
        <taxon>Pseudomonadota</taxon>
        <taxon>Alphaproteobacteria</taxon>
        <taxon>Rhodobacterales</taxon>
        <taxon>Roseobacteraceae</taxon>
        <taxon>Salipiger</taxon>
    </lineage>
</organism>
<dbReference type="EMBL" id="JADFFK010000006">
    <property type="protein sequence ID" value="MBE9637057.1"/>
    <property type="molecule type" value="Genomic_DNA"/>
</dbReference>
<dbReference type="PANTHER" id="PTHR38340">
    <property type="entry name" value="S-LAYER PROTEIN"/>
    <property type="match status" value="1"/>
</dbReference>
<dbReference type="SUPFAM" id="SSF51120">
    <property type="entry name" value="beta-Roll"/>
    <property type="match status" value="1"/>
</dbReference>
<comment type="caution">
    <text evidence="3">The sequence shown here is derived from an EMBL/GenBank/DDBJ whole genome shotgun (WGS) entry which is preliminary data.</text>
</comment>
<dbReference type="InterPro" id="IPR018511">
    <property type="entry name" value="Hemolysin-typ_Ca-bd_CS"/>
</dbReference>
<keyword evidence="4" id="KW-1185">Reference proteome</keyword>
<dbReference type="InterPro" id="IPR011049">
    <property type="entry name" value="Serralysin-like_metalloprot_C"/>
</dbReference>
<dbReference type="PROSITE" id="PS00330">
    <property type="entry name" value="HEMOLYSIN_CALCIUM"/>
    <property type="match status" value="1"/>
</dbReference>
<evidence type="ECO:0000313" key="3">
    <source>
        <dbReference type="EMBL" id="MBE9637057.1"/>
    </source>
</evidence>
<dbReference type="Gene3D" id="2.150.10.10">
    <property type="entry name" value="Serralysin-like metalloprotease, C-terminal"/>
    <property type="match status" value="2"/>
</dbReference>
<dbReference type="RefSeq" id="WP_194134375.1">
    <property type="nucleotide sequence ID" value="NZ_JADFFK010000006.1"/>
</dbReference>
<accession>A0ABR9X0P0</accession>
<dbReference type="InterPro" id="IPR050557">
    <property type="entry name" value="RTX_toxin/Mannuronan_C5-epim"/>
</dbReference>
<dbReference type="PRINTS" id="PR00313">
    <property type="entry name" value="CABNDNGRPT"/>
</dbReference>
<evidence type="ECO:0000256" key="2">
    <source>
        <dbReference type="ARBA" id="ARBA00022525"/>
    </source>
</evidence>
<reference evidence="3 4" key="1">
    <citation type="journal article" date="2021" name="Int. J. Syst. Evol. Microbiol.">
        <title>Salipiger mangrovisoli sp. nov., isolated from mangrove soil and the proposal for the reclassification of Paraphaeobacter pallidus as Salipiger pallidus comb. nov.</title>
        <authorList>
            <person name="Du J."/>
            <person name="Liu Y."/>
            <person name="Pei T."/>
            <person name="Deng M.R."/>
            <person name="Zhu H."/>
        </authorList>
    </citation>
    <scope>NUCLEOTIDE SEQUENCE [LARGE SCALE GENOMIC DNA]</scope>
    <source>
        <strain evidence="3 4">6D45A</strain>
    </source>
</reference>
<dbReference type="InterPro" id="IPR001343">
    <property type="entry name" value="Hemolysn_Ca-bd"/>
</dbReference>